<keyword evidence="4" id="KW-1185">Reference proteome</keyword>
<keyword evidence="2" id="KW-0472">Membrane</keyword>
<evidence type="ECO:0000313" key="4">
    <source>
        <dbReference type="Proteomes" id="UP000235672"/>
    </source>
</evidence>
<gene>
    <name evidence="3" type="ORF">NA56DRAFT_678143</name>
</gene>
<dbReference type="OrthoDB" id="3358048at2759"/>
<dbReference type="Proteomes" id="UP000235672">
    <property type="component" value="Unassembled WGS sequence"/>
</dbReference>
<feature type="transmembrane region" description="Helical" evidence="2">
    <location>
        <begin position="77"/>
        <end position="96"/>
    </location>
</feature>
<evidence type="ECO:0000313" key="3">
    <source>
        <dbReference type="EMBL" id="PMD23818.1"/>
    </source>
</evidence>
<reference evidence="3 4" key="1">
    <citation type="submission" date="2016-05" db="EMBL/GenBank/DDBJ databases">
        <title>A degradative enzymes factory behind the ericoid mycorrhizal symbiosis.</title>
        <authorList>
            <consortium name="DOE Joint Genome Institute"/>
            <person name="Martino E."/>
            <person name="Morin E."/>
            <person name="Grelet G."/>
            <person name="Kuo A."/>
            <person name="Kohler A."/>
            <person name="Daghino S."/>
            <person name="Barry K."/>
            <person name="Choi C."/>
            <person name="Cichocki N."/>
            <person name="Clum A."/>
            <person name="Copeland A."/>
            <person name="Hainaut M."/>
            <person name="Haridas S."/>
            <person name="Labutti K."/>
            <person name="Lindquist E."/>
            <person name="Lipzen A."/>
            <person name="Khouja H.-R."/>
            <person name="Murat C."/>
            <person name="Ohm R."/>
            <person name="Olson A."/>
            <person name="Spatafora J."/>
            <person name="Veneault-Fourrey C."/>
            <person name="Henrissat B."/>
            <person name="Grigoriev I."/>
            <person name="Martin F."/>
            <person name="Perotto S."/>
        </authorList>
    </citation>
    <scope>NUCLEOTIDE SEQUENCE [LARGE SCALE GENOMIC DNA]</scope>
    <source>
        <strain evidence="3 4">UAMH 7357</strain>
    </source>
</reference>
<evidence type="ECO:0000256" key="2">
    <source>
        <dbReference type="SAM" id="Phobius"/>
    </source>
</evidence>
<proteinExistence type="predicted"/>
<evidence type="ECO:0000256" key="1">
    <source>
        <dbReference type="SAM" id="MobiDB-lite"/>
    </source>
</evidence>
<feature type="region of interest" description="Disordered" evidence="1">
    <location>
        <begin position="1"/>
        <end position="24"/>
    </location>
</feature>
<feature type="transmembrane region" description="Helical" evidence="2">
    <location>
        <begin position="137"/>
        <end position="156"/>
    </location>
</feature>
<protein>
    <submittedName>
        <fullName evidence="3">Uncharacterized protein</fullName>
    </submittedName>
</protein>
<keyword evidence="2" id="KW-1133">Transmembrane helix</keyword>
<dbReference type="AlphaFoldDB" id="A0A2J6QC61"/>
<keyword evidence="2" id="KW-0812">Transmembrane</keyword>
<accession>A0A2J6QC61</accession>
<organism evidence="3 4">
    <name type="scientific">Hyaloscypha hepaticicola</name>
    <dbReference type="NCBI Taxonomy" id="2082293"/>
    <lineage>
        <taxon>Eukaryota</taxon>
        <taxon>Fungi</taxon>
        <taxon>Dikarya</taxon>
        <taxon>Ascomycota</taxon>
        <taxon>Pezizomycotina</taxon>
        <taxon>Leotiomycetes</taxon>
        <taxon>Helotiales</taxon>
        <taxon>Hyaloscyphaceae</taxon>
        <taxon>Hyaloscypha</taxon>
    </lineage>
</organism>
<name>A0A2J6QC61_9HELO</name>
<sequence length="203" mass="22540">MEQTTARLRKTFQYPTDNDSEDSLPEALDEEEQENLIRTLEQENTTRNKQFGTALLALPLLSIVPYIPTLFDGRTTLLSILSITSLLSTAYLLYILPPGQTAIAYLDNLNASSSIDHPARRQFSQNLGLDEGPIRQYLPYLNFGLCGLLVLLGLLVSRKIELWAGFGWLPVGVYGVVLLAKWMMGSVDPEGELGSLRYGFKGA</sequence>
<feature type="transmembrane region" description="Helical" evidence="2">
    <location>
        <begin position="162"/>
        <end position="180"/>
    </location>
</feature>
<dbReference type="EMBL" id="KZ613474">
    <property type="protein sequence ID" value="PMD23818.1"/>
    <property type="molecule type" value="Genomic_DNA"/>
</dbReference>